<organism evidence="2 3">
    <name type="scientific">Leptospirillum ferriphilum</name>
    <dbReference type="NCBI Taxonomy" id="178606"/>
    <lineage>
        <taxon>Bacteria</taxon>
        <taxon>Pseudomonadati</taxon>
        <taxon>Nitrospirota</taxon>
        <taxon>Nitrospiria</taxon>
        <taxon>Nitrospirales</taxon>
        <taxon>Nitrospiraceae</taxon>
        <taxon>Leptospirillum</taxon>
    </lineage>
</organism>
<evidence type="ECO:0000256" key="1">
    <source>
        <dbReference type="SAM" id="MobiDB-lite"/>
    </source>
</evidence>
<evidence type="ECO:0000313" key="3">
    <source>
        <dbReference type="Proteomes" id="UP000029452"/>
    </source>
</evidence>
<sequence length="218" mass="23337">MKRKRTPSSLKQDHQKMPILKTIIKNILPASLFIGASALLPVQTLAAGSSEEEQYGISGKTGKAFAGIVVHIQQVSPSGSTKLLVDTVPTDASGHPVCAKPTGHLVGVLAGQRLSNLRSSGSLVVTGSPESVPSPKISVGDCLTVRGLSINRLDDVSRSLEDRIRIVPSLERSSRSLRMIQADRFRLWPEPTSQEAHRKSSFPHSSSPTLLAPLPKKA</sequence>
<evidence type="ECO:0000313" key="2">
    <source>
        <dbReference type="EMBL" id="KGA94236.1"/>
    </source>
</evidence>
<accession>A0A094YLX6</accession>
<reference evidence="2 3" key="1">
    <citation type="submission" date="2014-06" db="EMBL/GenBank/DDBJ databases">
        <title>Draft genome sequence of iron oxidizing acidophile Leptospirillum ferriphilum DSM14647.</title>
        <authorList>
            <person name="Cardenas J.P."/>
            <person name="Lazcano M."/>
            <person name="Ossandon F.J."/>
            <person name="Corbett M."/>
            <person name="Holmes D.S."/>
            <person name="Watkin E."/>
        </authorList>
    </citation>
    <scope>NUCLEOTIDE SEQUENCE [LARGE SCALE GENOMIC DNA]</scope>
    <source>
        <strain evidence="2 3">DSM 14647</strain>
    </source>
</reference>
<protein>
    <submittedName>
        <fullName evidence="2">Uncharacterized protein</fullName>
    </submittedName>
</protein>
<feature type="region of interest" description="Disordered" evidence="1">
    <location>
        <begin position="190"/>
        <end position="218"/>
    </location>
</feature>
<proteinExistence type="predicted"/>
<comment type="caution">
    <text evidence="2">The sequence shown here is derived from an EMBL/GenBank/DDBJ whole genome shotgun (WGS) entry which is preliminary data.</text>
</comment>
<name>A0A094YLX6_9BACT</name>
<dbReference type="Proteomes" id="UP000029452">
    <property type="component" value="Unassembled WGS sequence"/>
</dbReference>
<gene>
    <name evidence="2" type="ORF">LptCag_0999</name>
</gene>
<dbReference type="AlphaFoldDB" id="A0A094YLX6"/>
<dbReference type="PATRIC" id="fig|178606.4.peg.805"/>
<dbReference type="EMBL" id="JPGK01000003">
    <property type="protein sequence ID" value="KGA94236.1"/>
    <property type="molecule type" value="Genomic_DNA"/>
</dbReference>